<dbReference type="AlphaFoldDB" id="A0A177V709"/>
<protein>
    <submittedName>
        <fullName evidence="2">Uncharacterized protein</fullName>
    </submittedName>
</protein>
<keyword evidence="4" id="KW-1185">Reference proteome</keyword>
<proteinExistence type="predicted"/>
<sequence>MGLAPARAASFCNLAHAAAVREQQVSSIPSRNLGREAELEFELRRTRDELAAAQAWMRQAREKLGMPHSDP</sequence>
<dbReference type="Proteomes" id="UP000077671">
    <property type="component" value="Unassembled WGS sequence"/>
</dbReference>
<name>A0A177V709_9BASI</name>
<reference evidence="2" key="2">
    <citation type="journal article" date="2019" name="IMA Fungus">
        <title>Genome sequencing and comparison of five Tilletia species to identify candidate genes for the detection of regulated species infecting wheat.</title>
        <authorList>
            <person name="Nguyen H.D.T."/>
            <person name="Sultana T."/>
            <person name="Kesanakurti P."/>
            <person name="Hambleton S."/>
        </authorList>
    </citation>
    <scope>NUCLEOTIDE SEQUENCE</scope>
    <source>
        <strain evidence="2">DAOMC 238032</strain>
    </source>
</reference>
<comment type="caution">
    <text evidence="2">The sequence shown here is derived from an EMBL/GenBank/DDBJ whole genome shotgun (WGS) entry which is preliminary data.</text>
</comment>
<dbReference type="EMBL" id="CAJHJG010003920">
    <property type="protein sequence ID" value="CAD6936647.1"/>
    <property type="molecule type" value="Genomic_DNA"/>
</dbReference>
<evidence type="ECO:0000313" key="3">
    <source>
        <dbReference type="Proteomes" id="UP000077671"/>
    </source>
</evidence>
<evidence type="ECO:0000313" key="1">
    <source>
        <dbReference type="EMBL" id="CAD6936647.1"/>
    </source>
</evidence>
<reference evidence="2" key="1">
    <citation type="submission" date="2016-04" db="EMBL/GenBank/DDBJ databases">
        <authorList>
            <person name="Nguyen H.D."/>
            <person name="Kesanakurti P."/>
            <person name="Cullis J."/>
            <person name="Levesque C.A."/>
            <person name="Hambleton S."/>
        </authorList>
    </citation>
    <scope>NUCLEOTIDE SEQUENCE</scope>
    <source>
        <strain evidence="2">DAOMC 238032</strain>
    </source>
</reference>
<organism evidence="2 3">
    <name type="scientific">Tilletia caries</name>
    <name type="common">wheat bunt fungus</name>
    <dbReference type="NCBI Taxonomy" id="13290"/>
    <lineage>
        <taxon>Eukaryota</taxon>
        <taxon>Fungi</taxon>
        <taxon>Dikarya</taxon>
        <taxon>Basidiomycota</taxon>
        <taxon>Ustilaginomycotina</taxon>
        <taxon>Exobasidiomycetes</taxon>
        <taxon>Tilletiales</taxon>
        <taxon>Tilletiaceae</taxon>
        <taxon>Tilletia</taxon>
    </lineage>
</organism>
<gene>
    <name evidence="2" type="ORF">A4X03_0g1213</name>
    <name evidence="1" type="ORF">JKIAZH3_G5006</name>
</gene>
<dbReference type="Proteomes" id="UP000836402">
    <property type="component" value="Unassembled WGS sequence"/>
</dbReference>
<accession>A0A177V709</accession>
<evidence type="ECO:0000313" key="4">
    <source>
        <dbReference type="Proteomes" id="UP000836402"/>
    </source>
</evidence>
<reference evidence="1" key="3">
    <citation type="submission" date="2020-10" db="EMBL/GenBank/DDBJ databases">
        <authorList>
            <person name="Sedaghatjoo S."/>
        </authorList>
    </citation>
    <scope>NUCLEOTIDE SEQUENCE</scope>
    <source>
        <strain evidence="1">AZH3</strain>
    </source>
</reference>
<evidence type="ECO:0000313" key="2">
    <source>
        <dbReference type="EMBL" id="KAE8264079.1"/>
    </source>
</evidence>
<dbReference type="EMBL" id="LWDD02000092">
    <property type="protein sequence ID" value="KAE8264079.1"/>
    <property type="molecule type" value="Genomic_DNA"/>
</dbReference>